<name>A0A067MP36_BOTB1</name>
<evidence type="ECO:0000256" key="1">
    <source>
        <dbReference type="ARBA" id="ARBA00010617"/>
    </source>
</evidence>
<keyword evidence="2 5" id="KW-0349">Heme</keyword>
<dbReference type="PRINTS" id="PR00463">
    <property type="entry name" value="EP450I"/>
</dbReference>
<gene>
    <name evidence="7" type="ORF">BOTBODRAFT_250135</name>
</gene>
<dbReference type="InterPro" id="IPR001128">
    <property type="entry name" value="Cyt_P450"/>
</dbReference>
<organism evidence="7 8">
    <name type="scientific">Botryobasidium botryosum (strain FD-172 SS1)</name>
    <dbReference type="NCBI Taxonomy" id="930990"/>
    <lineage>
        <taxon>Eukaryota</taxon>
        <taxon>Fungi</taxon>
        <taxon>Dikarya</taxon>
        <taxon>Basidiomycota</taxon>
        <taxon>Agaricomycotina</taxon>
        <taxon>Agaricomycetes</taxon>
        <taxon>Cantharellales</taxon>
        <taxon>Botryobasidiaceae</taxon>
        <taxon>Botryobasidium</taxon>
    </lineage>
</organism>
<keyword evidence="4 5" id="KW-0408">Iron</keyword>
<dbReference type="AlphaFoldDB" id="A0A067MP36"/>
<comment type="cofactor">
    <cofactor evidence="5">
        <name>heme</name>
        <dbReference type="ChEBI" id="CHEBI:30413"/>
    </cofactor>
</comment>
<dbReference type="STRING" id="930990.A0A067MP36"/>
<sequence length="651" mass="71213">MFSDALMYSSLTAGVTPLLFAGALAALFIGFKAKVFYPPVVSSGVHWQDSTVDFERDSETIIKRARRTHGDIFGVTLSGETMYFITTPTLFQKIYKHPKTYATKQRQWRDDIFGIKPHLAITLPPIVSLMHEYLSPKLLPSLLERTNFYANVSLSSFSHTLPTQSQSTSPSATIDLLPFILEQTYRATTLALFGPTFEPFITPSFESFWRFDSKLPLIAKGYPLVHVPSHARTRGELHKILEQYLSLPRLIPQQHPSELVSKIENAAREAGWNKSDTASFLVSVLWRIMSNTPWTVYWLLILQLQRPEGLAELTKEVDEKRREWSAQHPGQSFTAHLASGIIAPEPQIHSPLSPSGASASASTSTASLVSLISETGGPSPPLSPATEAPNPFQSLIPRVPPSALLTSTPNPAFPLLASAFHETIRYASDAYSIRTVTTPFATVGGYTFKQSDTLVCHTRSANMDGRVFRDPEVFEPRRFLDAEFDADVGVGAGVGMGVGTSRSGESLRDSDSGFASVGAGDDTRSVRNAEKVEMVDMGPGSSSREGNVQNAQRSGFVPLPFGFGDGNPGKCAGRAYAHGVFTIITALILTRFHIELEPEAEHEHGPRTPPIAGRSLGQDGLVKFSPCNRGLGIIRPKGDLKVRISTREWSS</sequence>
<evidence type="ECO:0008006" key="9">
    <source>
        <dbReference type="Google" id="ProtNLM"/>
    </source>
</evidence>
<dbReference type="Pfam" id="PF00067">
    <property type="entry name" value="p450"/>
    <property type="match status" value="1"/>
</dbReference>
<dbReference type="InterPro" id="IPR036396">
    <property type="entry name" value="Cyt_P450_sf"/>
</dbReference>
<feature type="region of interest" description="Disordered" evidence="6">
    <location>
        <begin position="372"/>
        <end position="394"/>
    </location>
</feature>
<dbReference type="OrthoDB" id="3366823at2759"/>
<dbReference type="Gene3D" id="1.10.630.10">
    <property type="entry name" value="Cytochrome P450"/>
    <property type="match status" value="1"/>
</dbReference>
<dbReference type="InParanoid" id="A0A067MP36"/>
<dbReference type="GO" id="GO:0016705">
    <property type="term" value="F:oxidoreductase activity, acting on paired donors, with incorporation or reduction of molecular oxygen"/>
    <property type="evidence" value="ECO:0007669"/>
    <property type="project" value="InterPro"/>
</dbReference>
<keyword evidence="8" id="KW-1185">Reference proteome</keyword>
<evidence type="ECO:0000256" key="6">
    <source>
        <dbReference type="SAM" id="MobiDB-lite"/>
    </source>
</evidence>
<dbReference type="PANTHER" id="PTHR24304:SF2">
    <property type="entry name" value="24-HYDROXYCHOLESTEROL 7-ALPHA-HYDROXYLASE"/>
    <property type="match status" value="1"/>
</dbReference>
<proteinExistence type="inferred from homology"/>
<dbReference type="InterPro" id="IPR050529">
    <property type="entry name" value="CYP450_sterol_14alpha_dmase"/>
</dbReference>
<comment type="similarity">
    <text evidence="1">Belongs to the cytochrome P450 family.</text>
</comment>
<dbReference type="GO" id="GO:0005506">
    <property type="term" value="F:iron ion binding"/>
    <property type="evidence" value="ECO:0007669"/>
    <property type="project" value="InterPro"/>
</dbReference>
<accession>A0A067MP36</accession>
<protein>
    <recommendedName>
        <fullName evidence="9">Cytochrome P450</fullName>
    </recommendedName>
</protein>
<dbReference type="InterPro" id="IPR002401">
    <property type="entry name" value="Cyt_P450_E_grp-I"/>
</dbReference>
<evidence type="ECO:0000256" key="4">
    <source>
        <dbReference type="ARBA" id="ARBA00023004"/>
    </source>
</evidence>
<feature type="binding site" description="axial binding residue" evidence="5">
    <location>
        <position position="571"/>
    </location>
    <ligand>
        <name>heme</name>
        <dbReference type="ChEBI" id="CHEBI:30413"/>
    </ligand>
    <ligandPart>
        <name>Fe</name>
        <dbReference type="ChEBI" id="CHEBI:18248"/>
    </ligandPart>
</feature>
<reference evidence="8" key="1">
    <citation type="journal article" date="2014" name="Proc. Natl. Acad. Sci. U.S.A.">
        <title>Extensive sampling of basidiomycete genomes demonstrates inadequacy of the white-rot/brown-rot paradigm for wood decay fungi.</title>
        <authorList>
            <person name="Riley R."/>
            <person name="Salamov A.A."/>
            <person name="Brown D.W."/>
            <person name="Nagy L.G."/>
            <person name="Floudas D."/>
            <person name="Held B.W."/>
            <person name="Levasseur A."/>
            <person name="Lombard V."/>
            <person name="Morin E."/>
            <person name="Otillar R."/>
            <person name="Lindquist E.A."/>
            <person name="Sun H."/>
            <person name="LaButti K.M."/>
            <person name="Schmutz J."/>
            <person name="Jabbour D."/>
            <person name="Luo H."/>
            <person name="Baker S.E."/>
            <person name="Pisabarro A.G."/>
            <person name="Walton J.D."/>
            <person name="Blanchette R.A."/>
            <person name="Henrissat B."/>
            <person name="Martin F."/>
            <person name="Cullen D."/>
            <person name="Hibbett D.S."/>
            <person name="Grigoriev I.V."/>
        </authorList>
    </citation>
    <scope>NUCLEOTIDE SEQUENCE [LARGE SCALE GENOMIC DNA]</scope>
    <source>
        <strain evidence="8">FD-172 SS1</strain>
    </source>
</reference>
<evidence type="ECO:0000313" key="7">
    <source>
        <dbReference type="EMBL" id="KDQ16480.1"/>
    </source>
</evidence>
<dbReference type="EMBL" id="KL198027">
    <property type="protein sequence ID" value="KDQ16480.1"/>
    <property type="molecule type" value="Genomic_DNA"/>
</dbReference>
<dbReference type="HOGENOM" id="CLU_420896_0_0_1"/>
<dbReference type="GO" id="GO:0020037">
    <property type="term" value="F:heme binding"/>
    <property type="evidence" value="ECO:0007669"/>
    <property type="project" value="InterPro"/>
</dbReference>
<dbReference type="GO" id="GO:0008395">
    <property type="term" value="F:steroid hydroxylase activity"/>
    <property type="evidence" value="ECO:0007669"/>
    <property type="project" value="TreeGrafter"/>
</dbReference>
<keyword evidence="3 5" id="KW-0479">Metal-binding</keyword>
<evidence type="ECO:0000256" key="3">
    <source>
        <dbReference type="ARBA" id="ARBA00022723"/>
    </source>
</evidence>
<evidence type="ECO:0000313" key="8">
    <source>
        <dbReference type="Proteomes" id="UP000027195"/>
    </source>
</evidence>
<evidence type="ECO:0000256" key="5">
    <source>
        <dbReference type="PIRSR" id="PIRSR602401-1"/>
    </source>
</evidence>
<dbReference type="SUPFAM" id="SSF48264">
    <property type="entry name" value="Cytochrome P450"/>
    <property type="match status" value="1"/>
</dbReference>
<feature type="region of interest" description="Disordered" evidence="6">
    <location>
        <begin position="501"/>
        <end position="521"/>
    </location>
</feature>
<evidence type="ECO:0000256" key="2">
    <source>
        <dbReference type="ARBA" id="ARBA00022617"/>
    </source>
</evidence>
<dbReference type="PANTHER" id="PTHR24304">
    <property type="entry name" value="CYTOCHROME P450 FAMILY 7"/>
    <property type="match status" value="1"/>
</dbReference>
<dbReference type="Proteomes" id="UP000027195">
    <property type="component" value="Unassembled WGS sequence"/>
</dbReference>